<dbReference type="EMBL" id="OR769223">
    <property type="protein sequence ID" value="WQJ53503.1"/>
    <property type="molecule type" value="Genomic_DNA"/>
</dbReference>
<dbReference type="Proteomes" id="UP001358193">
    <property type="component" value="Segment"/>
</dbReference>
<sequence>MAYNWNLFNLSRQVIEPYVINFLSKREKVDHVELSNQKEDMQDKIDVKVFVKNGNVIPVQIKTREKNYPNFSIPKKDIINEQENRVFCFIDKTFDAETVNKLLELNEMAMNAIQDESPKILMLTQKKFLEDLTQFTYKEKNGDGYYLVPKEYLKKLKYNKEDE</sequence>
<protein>
    <submittedName>
        <fullName evidence="1">Uncharacterized protein</fullName>
    </submittedName>
</protein>
<evidence type="ECO:0000313" key="1">
    <source>
        <dbReference type="EMBL" id="WQJ53503.1"/>
    </source>
</evidence>
<organism evidence="1 2">
    <name type="scientific">phage Lak_Megaphage_Sonny</name>
    <dbReference type="NCBI Taxonomy" id="3109229"/>
    <lineage>
        <taxon>Viruses</taxon>
        <taxon>Duplodnaviria</taxon>
        <taxon>Heunggongvirae</taxon>
        <taxon>Uroviricota</taxon>
        <taxon>Caudoviricetes</taxon>
        <taxon>Caudoviricetes code 15 clade</taxon>
    </lineage>
</organism>
<name>A0ABZ0Z666_9CAUD</name>
<keyword evidence="2" id="KW-1185">Reference proteome</keyword>
<reference evidence="1 2" key="1">
    <citation type="submission" date="2023-11" db="EMBL/GenBank/DDBJ databases">
        <authorList>
            <person name="Cook R."/>
            <person name="Crisci M."/>
            <person name="Pye H."/>
            <person name="Adriaenssens E."/>
            <person name="Santini J."/>
        </authorList>
    </citation>
    <scope>NUCLEOTIDE SEQUENCE [LARGE SCALE GENOMIC DNA]</scope>
    <source>
        <strain evidence="1">Lak_Megaphage_Sonny</strain>
    </source>
</reference>
<evidence type="ECO:0000313" key="2">
    <source>
        <dbReference type="Proteomes" id="UP001358193"/>
    </source>
</evidence>
<proteinExistence type="predicted"/>
<accession>A0ABZ0Z666</accession>